<evidence type="ECO:0000259" key="7">
    <source>
        <dbReference type="Pfam" id="PF09335"/>
    </source>
</evidence>
<evidence type="ECO:0000313" key="8">
    <source>
        <dbReference type="EMBL" id="SEB79576.1"/>
    </source>
</evidence>
<dbReference type="AlphaFoldDB" id="A0A1H4M961"/>
<dbReference type="InterPro" id="IPR015414">
    <property type="entry name" value="TMEM64"/>
</dbReference>
<protein>
    <recommendedName>
        <fullName evidence="6">TVP38/TMEM64 family membrane protein</fullName>
    </recommendedName>
</protein>
<feature type="transmembrane region" description="Helical" evidence="6">
    <location>
        <begin position="65"/>
        <end position="84"/>
    </location>
</feature>
<dbReference type="Pfam" id="PF09335">
    <property type="entry name" value="VTT_dom"/>
    <property type="match status" value="1"/>
</dbReference>
<reference evidence="9" key="1">
    <citation type="submission" date="2016-10" db="EMBL/GenBank/DDBJ databases">
        <authorList>
            <person name="Varghese N."/>
            <person name="Submissions S."/>
        </authorList>
    </citation>
    <scope>NUCLEOTIDE SEQUENCE [LARGE SCALE GENOMIC DNA]</scope>
    <source>
        <strain evidence="9">ES.061</strain>
    </source>
</reference>
<proteinExistence type="inferred from homology"/>
<feature type="transmembrane region" description="Helical" evidence="6">
    <location>
        <begin position="149"/>
        <end position="174"/>
    </location>
</feature>
<keyword evidence="5 6" id="KW-0472">Membrane</keyword>
<dbReference type="PANTHER" id="PTHR12677">
    <property type="entry name" value="GOLGI APPARATUS MEMBRANE PROTEIN TVP38-RELATED"/>
    <property type="match status" value="1"/>
</dbReference>
<dbReference type="RefSeq" id="WP_090330026.1">
    <property type="nucleotide sequence ID" value="NZ_FNSL01000001.1"/>
</dbReference>
<evidence type="ECO:0000256" key="4">
    <source>
        <dbReference type="ARBA" id="ARBA00022989"/>
    </source>
</evidence>
<dbReference type="InterPro" id="IPR032816">
    <property type="entry name" value="VTT_dom"/>
</dbReference>
<keyword evidence="4 6" id="KW-1133">Transmembrane helix</keyword>
<dbReference type="Proteomes" id="UP000199064">
    <property type="component" value="Unassembled WGS sequence"/>
</dbReference>
<accession>A0A1H4M961</accession>
<dbReference type="PANTHER" id="PTHR12677:SF59">
    <property type="entry name" value="GOLGI APPARATUS MEMBRANE PROTEIN TVP38-RELATED"/>
    <property type="match status" value="1"/>
</dbReference>
<evidence type="ECO:0000256" key="5">
    <source>
        <dbReference type="ARBA" id="ARBA00023136"/>
    </source>
</evidence>
<keyword evidence="9" id="KW-1185">Reference proteome</keyword>
<evidence type="ECO:0000256" key="6">
    <source>
        <dbReference type="RuleBase" id="RU366058"/>
    </source>
</evidence>
<feature type="transmembrane region" description="Helical" evidence="6">
    <location>
        <begin position="181"/>
        <end position="199"/>
    </location>
</feature>
<evidence type="ECO:0000256" key="2">
    <source>
        <dbReference type="ARBA" id="ARBA00022475"/>
    </source>
</evidence>
<dbReference type="GO" id="GO:0005886">
    <property type="term" value="C:plasma membrane"/>
    <property type="evidence" value="ECO:0007669"/>
    <property type="project" value="UniProtKB-SubCell"/>
</dbReference>
<feature type="transmembrane region" description="Helical" evidence="6">
    <location>
        <begin position="227"/>
        <end position="244"/>
    </location>
</feature>
<organism evidence="8 9">
    <name type="scientific">Nitratireductor aquibiodomus</name>
    <dbReference type="NCBI Taxonomy" id="204799"/>
    <lineage>
        <taxon>Bacteria</taxon>
        <taxon>Pseudomonadati</taxon>
        <taxon>Pseudomonadota</taxon>
        <taxon>Alphaproteobacteria</taxon>
        <taxon>Hyphomicrobiales</taxon>
        <taxon>Phyllobacteriaceae</taxon>
        <taxon>Nitratireductor</taxon>
    </lineage>
</organism>
<dbReference type="EMBL" id="FNSL01000001">
    <property type="protein sequence ID" value="SEB79576.1"/>
    <property type="molecule type" value="Genomic_DNA"/>
</dbReference>
<gene>
    <name evidence="8" type="ORF">SAMN05216452_3208</name>
</gene>
<comment type="subcellular location">
    <subcellularLocation>
        <location evidence="1 6">Cell membrane</location>
        <topology evidence="1 6">Multi-pass membrane protein</topology>
    </subcellularLocation>
</comment>
<comment type="similarity">
    <text evidence="6">Belongs to the TVP38/TMEM64 family.</text>
</comment>
<keyword evidence="2 6" id="KW-1003">Cell membrane</keyword>
<feature type="domain" description="VTT" evidence="7">
    <location>
        <begin position="87"/>
        <end position="201"/>
    </location>
</feature>
<keyword evidence="3 6" id="KW-0812">Transmembrane</keyword>
<evidence type="ECO:0000256" key="3">
    <source>
        <dbReference type="ARBA" id="ARBA00022692"/>
    </source>
</evidence>
<name>A0A1H4M961_9HYPH</name>
<evidence type="ECO:0000256" key="1">
    <source>
        <dbReference type="ARBA" id="ARBA00004651"/>
    </source>
</evidence>
<sequence length="253" mass="26637">MTMMQTTENGSLENTRRSPLKRFLPLLIVLAGLAGGYALGLHQYLSLEFLSESRGVLRGFVAENPFLAPLGFAVLYAMAVAFSFPAASILTLFAGFLFGWLLGGALVAVAATVGASAVFLAARGALSGVLAEKIGGRVSRMAKGFEEDAFNYLLVLRLAPIFPFWVVNIAPALFNVPLRTYATATFLGILPGTFAYAYLGHGLDSVLVAAAEAGRAVTLGDLITPQLTLAFAALALIAAIPVAVKKLRRSPDT</sequence>
<feature type="transmembrane region" description="Helical" evidence="6">
    <location>
        <begin position="96"/>
        <end position="122"/>
    </location>
</feature>
<feature type="transmembrane region" description="Helical" evidence="6">
    <location>
        <begin position="23"/>
        <end position="45"/>
    </location>
</feature>
<evidence type="ECO:0000313" key="9">
    <source>
        <dbReference type="Proteomes" id="UP000199064"/>
    </source>
</evidence>